<dbReference type="GO" id="GO:0004803">
    <property type="term" value="F:transposase activity"/>
    <property type="evidence" value="ECO:0007669"/>
    <property type="project" value="InterPro"/>
</dbReference>
<dbReference type="Pfam" id="PF01548">
    <property type="entry name" value="DEDD_Tnp_IS110"/>
    <property type="match status" value="1"/>
</dbReference>
<evidence type="ECO:0000259" key="1">
    <source>
        <dbReference type="Pfam" id="PF01548"/>
    </source>
</evidence>
<proteinExistence type="predicted"/>
<dbReference type="GO" id="GO:0003677">
    <property type="term" value="F:DNA binding"/>
    <property type="evidence" value="ECO:0007669"/>
    <property type="project" value="InterPro"/>
</dbReference>
<dbReference type="EMBL" id="FOSJ01000109">
    <property type="protein sequence ID" value="SFK77366.1"/>
    <property type="molecule type" value="Genomic_DNA"/>
</dbReference>
<sequence length="419" mass="48178">MKLFVGLDVSKAKLDACFLLREDDTNTILWQETVANSESGATMIKDKILRFHEELDFDKILVGMEATGQYSMHPSLFFSNDPELKLINVETIVENPRVIHRFSKVWTEEKNDKLDAQIIAEFLTTGKHTKSQPREEKFVALLRFTRTRYQLIRQMTEAQQHYVENLYYKCNTLSSDLKAENISTSVFSSTMIQLMNGDISMAEIRTMNSVELAALLQKFGRGRFKDPVKLAKVIRKSVSDSYRLGKLAQDSIDINLGVQMRVIRGFEQEIKIIDKAIENIMETIDSAKTLLSIPGIGPVYAAGIIAEVGQIDRFNHEAQLAKYAGLYWPKHQSGNYQKEKTPMSKSGNRYLRYYLVQAANSVRRYIPEYEAYYQKKYKEVPKTQHKRALVLTARKLVRLVFALLSDHQLYIARSEAMES</sequence>
<evidence type="ECO:0000313" key="3">
    <source>
        <dbReference type="EMBL" id="SFK77366.1"/>
    </source>
</evidence>
<keyword evidence="4" id="KW-1185">Reference proteome</keyword>
<dbReference type="InterPro" id="IPR002525">
    <property type="entry name" value="Transp_IS110-like_N"/>
</dbReference>
<gene>
    <name evidence="3" type="ORF">SAMN04488569_11091</name>
</gene>
<dbReference type="InterPro" id="IPR047650">
    <property type="entry name" value="Transpos_IS110"/>
</dbReference>
<dbReference type="PANTHER" id="PTHR33055">
    <property type="entry name" value="TRANSPOSASE FOR INSERTION SEQUENCE ELEMENT IS1111A"/>
    <property type="match status" value="1"/>
</dbReference>
<feature type="domain" description="Transposase IS110-like N-terminal" evidence="1">
    <location>
        <begin position="5"/>
        <end position="161"/>
    </location>
</feature>
<dbReference type="Proteomes" id="UP000199589">
    <property type="component" value="Unassembled WGS sequence"/>
</dbReference>
<dbReference type="Pfam" id="PF02371">
    <property type="entry name" value="Transposase_20"/>
    <property type="match status" value="1"/>
</dbReference>
<dbReference type="AlphaFoldDB" id="A0A1I4CB24"/>
<dbReference type="OrthoDB" id="9790935at2"/>
<name>A0A1I4CB24_9LACT</name>
<dbReference type="RefSeq" id="WP_080145550.1">
    <property type="nucleotide sequence ID" value="NZ_FOSJ01000109.1"/>
</dbReference>
<protein>
    <submittedName>
        <fullName evidence="3">Transposase</fullName>
    </submittedName>
</protein>
<evidence type="ECO:0000313" key="4">
    <source>
        <dbReference type="Proteomes" id="UP000199589"/>
    </source>
</evidence>
<dbReference type="PANTHER" id="PTHR33055:SF15">
    <property type="entry name" value="TRANSPOSASE-RELATED"/>
    <property type="match status" value="1"/>
</dbReference>
<evidence type="ECO:0000259" key="2">
    <source>
        <dbReference type="Pfam" id="PF02371"/>
    </source>
</evidence>
<feature type="domain" description="Transposase IS116/IS110/IS902 C-terminal" evidence="2">
    <location>
        <begin position="288"/>
        <end position="374"/>
    </location>
</feature>
<reference evidence="4" key="1">
    <citation type="submission" date="2016-10" db="EMBL/GenBank/DDBJ databases">
        <authorList>
            <person name="Varghese N."/>
            <person name="Submissions S."/>
        </authorList>
    </citation>
    <scope>NUCLEOTIDE SEQUENCE [LARGE SCALE GENOMIC DNA]</scope>
    <source>
        <strain evidence="4">DSM 16108</strain>
    </source>
</reference>
<dbReference type="NCBIfam" id="NF033542">
    <property type="entry name" value="transpos_IS110"/>
    <property type="match status" value="1"/>
</dbReference>
<dbReference type="GO" id="GO:0006313">
    <property type="term" value="P:DNA transposition"/>
    <property type="evidence" value="ECO:0007669"/>
    <property type="project" value="InterPro"/>
</dbReference>
<organism evidence="3 4">
    <name type="scientific">Marinilactibacillus piezotolerans</name>
    <dbReference type="NCBI Taxonomy" id="258723"/>
    <lineage>
        <taxon>Bacteria</taxon>
        <taxon>Bacillati</taxon>
        <taxon>Bacillota</taxon>
        <taxon>Bacilli</taxon>
        <taxon>Lactobacillales</taxon>
        <taxon>Carnobacteriaceae</taxon>
        <taxon>Marinilactibacillus</taxon>
    </lineage>
</organism>
<dbReference type="InterPro" id="IPR003346">
    <property type="entry name" value="Transposase_20"/>
</dbReference>
<accession>A0A1I4CB24</accession>